<keyword evidence="4" id="KW-0813">Transport</keyword>
<keyword evidence="5 12" id="KW-0547">Nucleotide-binding</keyword>
<dbReference type="SUPFAM" id="SSF116846">
    <property type="entry name" value="MIT domain"/>
    <property type="match status" value="1"/>
</dbReference>
<dbReference type="PANTHER" id="PTHR23074">
    <property type="entry name" value="AAA DOMAIN-CONTAINING"/>
    <property type="match status" value="1"/>
</dbReference>
<dbReference type="InterPro" id="IPR041569">
    <property type="entry name" value="AAA_lid_3"/>
</dbReference>
<dbReference type="InterPro" id="IPR003960">
    <property type="entry name" value="ATPase_AAA_CS"/>
</dbReference>
<dbReference type="Proteomes" id="UP000606974">
    <property type="component" value="Unassembled WGS sequence"/>
</dbReference>
<dbReference type="GO" id="GO:0016887">
    <property type="term" value="F:ATP hydrolysis activity"/>
    <property type="evidence" value="ECO:0007669"/>
    <property type="project" value="InterPro"/>
</dbReference>
<dbReference type="FunFam" id="1.20.58.80:FF:000004">
    <property type="entry name" value="Vacuolar protein sorting-associated protein 4"/>
    <property type="match status" value="1"/>
</dbReference>
<keyword evidence="9" id="KW-0653">Protein transport</keyword>
<evidence type="ECO:0000256" key="10">
    <source>
        <dbReference type="ARBA" id="ARBA00023136"/>
    </source>
</evidence>
<dbReference type="SUPFAM" id="SSF52540">
    <property type="entry name" value="P-loop containing nucleoside triphosphate hydrolases"/>
    <property type="match status" value="1"/>
</dbReference>
<evidence type="ECO:0000256" key="11">
    <source>
        <dbReference type="ARBA" id="ARBA00048883"/>
    </source>
</evidence>
<evidence type="ECO:0000259" key="15">
    <source>
        <dbReference type="SMART" id="SM00745"/>
    </source>
</evidence>
<evidence type="ECO:0000256" key="3">
    <source>
        <dbReference type="ARBA" id="ARBA00012674"/>
    </source>
</evidence>
<dbReference type="Gene3D" id="1.20.58.80">
    <property type="entry name" value="Phosphotransferase system, lactose/cellobiose-type IIA subunit"/>
    <property type="match status" value="1"/>
</dbReference>
<evidence type="ECO:0000256" key="13">
    <source>
        <dbReference type="SAM" id="MobiDB-lite"/>
    </source>
</evidence>
<evidence type="ECO:0000256" key="2">
    <source>
        <dbReference type="ARBA" id="ARBA00006914"/>
    </source>
</evidence>
<name>A0A8H7AEB9_9EURO</name>
<dbReference type="GO" id="GO:0007033">
    <property type="term" value="P:vacuole organization"/>
    <property type="evidence" value="ECO:0007669"/>
    <property type="project" value="TreeGrafter"/>
</dbReference>
<dbReference type="EMBL" id="JAACFV010000107">
    <property type="protein sequence ID" value="KAF7505522.1"/>
    <property type="molecule type" value="Genomic_DNA"/>
</dbReference>
<feature type="compositionally biased region" description="Low complexity" evidence="13">
    <location>
        <begin position="56"/>
        <end position="72"/>
    </location>
</feature>
<keyword evidence="8 12" id="KW-0067">ATP-binding</keyword>
<proteinExistence type="inferred from homology"/>
<dbReference type="GO" id="GO:0045324">
    <property type="term" value="P:late endosome to vacuole transport"/>
    <property type="evidence" value="ECO:0007669"/>
    <property type="project" value="UniProtKB-ARBA"/>
</dbReference>
<sequence>MHICGGLQDHTVSARFLTEPLQQPWILVLGKSVHYLDCPAKGTSTSISENSAECQPASSPSSSSTPSFSPQSDQMSNTDFLGRAIESVKKAIELDNAGTYEQAYQQYYTALELFMLALKWEKNAKSKEMIRAKTGEYMERAEKLKQHIQANDPNAKRKPAAMGANGKASNGAGKADGNGEEEDSDQKKLRGQLTGAILTDKPNVKWEDVAGLDGAKEALKEAVILPIKFPHLFQGKRQPWKGILLYGPPGTGKSYLAKAVATEANSTFFSVSSSDLVSKWMGESERLVKALFNMARENKPAIIFIDEVDALCGPRGEGESEASRRIKTELLVQMDGVGKDTKGVLILGATNIPWQLDAAIRRRFQRRVHISLPDTPARMRMFEIAVGDTNCELTQKDYKALAELSEGYSGSDISIAVQDALMQPVRKIQMATHYKKVMVGDEDKLTPCSPGDKGAMEMTWVDVDPDKLLEPPLVLKDFVKAVKGARPTVSSQDLKRNAEWTAEFGSEGN</sequence>
<dbReference type="InterPro" id="IPR027417">
    <property type="entry name" value="P-loop_NTPase"/>
</dbReference>
<dbReference type="EC" id="3.6.4.6" evidence="3"/>
<dbReference type="InterPro" id="IPR003593">
    <property type="entry name" value="AAA+_ATPase"/>
</dbReference>
<comment type="similarity">
    <text evidence="2 12">Belongs to the AAA ATPase family.</text>
</comment>
<evidence type="ECO:0000259" key="14">
    <source>
        <dbReference type="SMART" id="SM00382"/>
    </source>
</evidence>
<dbReference type="Pfam" id="PF09336">
    <property type="entry name" value="Vps4_C"/>
    <property type="match status" value="1"/>
</dbReference>
<dbReference type="PANTHER" id="PTHR23074:SF83">
    <property type="entry name" value="VACUOLAR PROTEIN SORTING-ASSOCIATED PROTEIN 4A"/>
    <property type="match status" value="1"/>
</dbReference>
<dbReference type="CDD" id="cd19521">
    <property type="entry name" value="RecA-like_VPS4"/>
    <property type="match status" value="1"/>
</dbReference>
<evidence type="ECO:0000256" key="5">
    <source>
        <dbReference type="ARBA" id="ARBA00022741"/>
    </source>
</evidence>
<comment type="caution">
    <text evidence="16">The sequence shown here is derived from an EMBL/GenBank/DDBJ whole genome shotgun (WGS) entry which is preliminary data.</text>
</comment>
<dbReference type="InterPro" id="IPR015415">
    <property type="entry name" value="Spast_Vps4_C"/>
</dbReference>
<dbReference type="GO" id="GO:0016197">
    <property type="term" value="P:endosomal transport"/>
    <property type="evidence" value="ECO:0007669"/>
    <property type="project" value="TreeGrafter"/>
</dbReference>
<feature type="region of interest" description="Disordered" evidence="13">
    <location>
        <begin position="46"/>
        <end position="76"/>
    </location>
</feature>
<dbReference type="Gene3D" id="1.10.8.60">
    <property type="match status" value="1"/>
</dbReference>
<dbReference type="FunFam" id="1.10.8.60:FF:000015">
    <property type="entry name" value="vacuolar protein sorting-associated protein 4A"/>
    <property type="match status" value="1"/>
</dbReference>
<dbReference type="PROSITE" id="PS00674">
    <property type="entry name" value="AAA"/>
    <property type="match status" value="1"/>
</dbReference>
<reference evidence="16" key="1">
    <citation type="submission" date="2020-02" db="EMBL/GenBank/DDBJ databases">
        <authorList>
            <person name="Palmer J.M."/>
        </authorList>
    </citation>
    <scope>NUCLEOTIDE SEQUENCE</scope>
    <source>
        <strain evidence="16">EPUS1.4</strain>
        <tissue evidence="16">Thallus</tissue>
    </source>
</reference>
<dbReference type="GO" id="GO:0005524">
    <property type="term" value="F:ATP binding"/>
    <property type="evidence" value="ECO:0007669"/>
    <property type="project" value="UniProtKB-KW"/>
</dbReference>
<feature type="region of interest" description="Disordered" evidence="13">
    <location>
        <begin position="149"/>
        <end position="188"/>
    </location>
</feature>
<evidence type="ECO:0000256" key="1">
    <source>
        <dbReference type="ARBA" id="ARBA00004481"/>
    </source>
</evidence>
<protein>
    <recommendedName>
        <fullName evidence="3">vesicle-fusing ATPase</fullName>
        <ecNumber evidence="3">3.6.4.6</ecNumber>
    </recommendedName>
</protein>
<evidence type="ECO:0000313" key="17">
    <source>
        <dbReference type="Proteomes" id="UP000606974"/>
    </source>
</evidence>
<dbReference type="InterPro" id="IPR003959">
    <property type="entry name" value="ATPase_AAA_core"/>
</dbReference>
<evidence type="ECO:0000256" key="12">
    <source>
        <dbReference type="RuleBase" id="RU003651"/>
    </source>
</evidence>
<dbReference type="GO" id="GO:0015031">
    <property type="term" value="P:protein transport"/>
    <property type="evidence" value="ECO:0007669"/>
    <property type="project" value="UniProtKB-KW"/>
</dbReference>
<dbReference type="InterPro" id="IPR007330">
    <property type="entry name" value="MIT_dom"/>
</dbReference>
<gene>
    <name evidence="16" type="primary">VPS4</name>
    <name evidence="16" type="ORF">GJ744_000684</name>
</gene>
<evidence type="ECO:0000256" key="6">
    <source>
        <dbReference type="ARBA" id="ARBA00022753"/>
    </source>
</evidence>
<feature type="compositionally biased region" description="Low complexity" evidence="13">
    <location>
        <begin position="160"/>
        <end position="175"/>
    </location>
</feature>
<dbReference type="CDD" id="cd02678">
    <property type="entry name" value="MIT_VPS4"/>
    <property type="match status" value="1"/>
</dbReference>
<dbReference type="SMART" id="SM00382">
    <property type="entry name" value="AAA"/>
    <property type="match status" value="1"/>
</dbReference>
<dbReference type="GO" id="GO:0010008">
    <property type="term" value="C:endosome membrane"/>
    <property type="evidence" value="ECO:0007669"/>
    <property type="project" value="UniProtKB-SubCell"/>
</dbReference>
<comment type="subcellular location">
    <subcellularLocation>
        <location evidence="1">Endosome membrane</location>
        <topology evidence="1">Peripheral membrane protein</topology>
    </subcellularLocation>
</comment>
<dbReference type="Pfam" id="PF00004">
    <property type="entry name" value="AAA"/>
    <property type="match status" value="1"/>
</dbReference>
<dbReference type="InterPro" id="IPR045253">
    <property type="entry name" value="VPS4_MIT"/>
</dbReference>
<dbReference type="SMART" id="SM00745">
    <property type="entry name" value="MIT"/>
    <property type="match status" value="1"/>
</dbReference>
<organism evidence="16 17">
    <name type="scientific">Endocarpon pusillum</name>
    <dbReference type="NCBI Taxonomy" id="364733"/>
    <lineage>
        <taxon>Eukaryota</taxon>
        <taxon>Fungi</taxon>
        <taxon>Dikarya</taxon>
        <taxon>Ascomycota</taxon>
        <taxon>Pezizomycotina</taxon>
        <taxon>Eurotiomycetes</taxon>
        <taxon>Chaetothyriomycetidae</taxon>
        <taxon>Verrucariales</taxon>
        <taxon>Verrucariaceae</taxon>
        <taxon>Endocarpon</taxon>
    </lineage>
</organism>
<keyword evidence="17" id="KW-1185">Reference proteome</keyword>
<keyword evidence="10" id="KW-0472">Membrane</keyword>
<feature type="domain" description="MIT" evidence="15">
    <location>
        <begin position="77"/>
        <end position="154"/>
    </location>
</feature>
<evidence type="ECO:0000256" key="7">
    <source>
        <dbReference type="ARBA" id="ARBA00022801"/>
    </source>
</evidence>
<dbReference type="InterPro" id="IPR036181">
    <property type="entry name" value="MIT_dom_sf"/>
</dbReference>
<comment type="catalytic activity">
    <reaction evidence="11">
        <text>ATP + H2O = ADP + phosphate + H(+)</text>
        <dbReference type="Rhea" id="RHEA:13065"/>
        <dbReference type="ChEBI" id="CHEBI:15377"/>
        <dbReference type="ChEBI" id="CHEBI:15378"/>
        <dbReference type="ChEBI" id="CHEBI:30616"/>
        <dbReference type="ChEBI" id="CHEBI:43474"/>
        <dbReference type="ChEBI" id="CHEBI:456216"/>
        <dbReference type="EC" id="3.6.4.6"/>
    </reaction>
</comment>
<keyword evidence="7" id="KW-0378">Hydrolase</keyword>
<keyword evidence="6" id="KW-0967">Endosome</keyword>
<dbReference type="Gene3D" id="3.40.50.300">
    <property type="entry name" value="P-loop containing nucleotide triphosphate hydrolases"/>
    <property type="match status" value="1"/>
</dbReference>
<evidence type="ECO:0000256" key="8">
    <source>
        <dbReference type="ARBA" id="ARBA00022840"/>
    </source>
</evidence>
<dbReference type="Pfam" id="PF17862">
    <property type="entry name" value="AAA_lid_3"/>
    <property type="match status" value="1"/>
</dbReference>
<dbReference type="InterPro" id="IPR050304">
    <property type="entry name" value="MT-severing_AAA_ATPase"/>
</dbReference>
<dbReference type="FunFam" id="3.40.50.300:FF:000043">
    <property type="entry name" value="Vacuolar protein sorting-associated protein 4"/>
    <property type="match status" value="1"/>
</dbReference>
<evidence type="ECO:0000256" key="4">
    <source>
        <dbReference type="ARBA" id="ARBA00022448"/>
    </source>
</evidence>
<evidence type="ECO:0000256" key="9">
    <source>
        <dbReference type="ARBA" id="ARBA00022927"/>
    </source>
</evidence>
<dbReference type="Pfam" id="PF04212">
    <property type="entry name" value="MIT"/>
    <property type="match status" value="1"/>
</dbReference>
<evidence type="ECO:0000313" key="16">
    <source>
        <dbReference type="EMBL" id="KAF7505522.1"/>
    </source>
</evidence>
<dbReference type="OrthoDB" id="29072at2759"/>
<feature type="domain" description="AAA+ ATPase" evidence="14">
    <location>
        <begin position="239"/>
        <end position="374"/>
    </location>
</feature>
<dbReference type="AlphaFoldDB" id="A0A8H7AEB9"/>
<accession>A0A8H7AEB9</accession>